<dbReference type="OrthoDB" id="978939at2"/>
<evidence type="ECO:0008006" key="4">
    <source>
        <dbReference type="Google" id="ProtNLM"/>
    </source>
</evidence>
<sequence>MEKIIQVLFDTEASAFSGLKAIQNLSANQDISLGESYVLSKNEAGQVNIRSAKDESAGYSTIGGGIVGGLIGLLAGPLGLLVGIGAGMVAGSAGDTLRAEQVSDYLDDVSINIPPGKALLVAHVWEDWEIPVNTVLEPFKGHIHRLDIQEDVFVPAEKQLNQLSDQISKTEAAYLAADESGKSALNQELLDLKIKREKYKEQFQGTSGHQEAQYNEWLKAERKSDDETTYTSESWEEKQGRLTARINAQQNKLNELLKKR</sequence>
<gene>
    <name evidence="2" type="ORF">N180_15940</name>
</gene>
<name>A0A081PJH0_9SPHI</name>
<reference evidence="2 3" key="1">
    <citation type="journal article" date="1992" name="Int. J. Syst. Bacteriol.">
        <title>Sphingobacterium antarcticus sp. nov. a Psychrotrophic Bacterium from the Soils of Schirmacher Oasis, Antarctica.</title>
        <authorList>
            <person name="Shivaji S."/>
            <person name="Ray M.K."/>
            <person name="Rao N.S."/>
            <person name="Saiserr L."/>
            <person name="Jagannadham M.V."/>
            <person name="Kumar G.S."/>
            <person name="Reddy G."/>
            <person name="Bhargava P.M."/>
        </authorList>
    </citation>
    <scope>NUCLEOTIDE SEQUENCE [LARGE SCALE GENOMIC DNA]</scope>
    <source>
        <strain evidence="2 3">4BY</strain>
    </source>
</reference>
<evidence type="ECO:0000256" key="1">
    <source>
        <dbReference type="SAM" id="MobiDB-lite"/>
    </source>
</evidence>
<dbReference type="RefSeq" id="WP_037438959.1">
    <property type="nucleotide sequence ID" value="NZ_JNFF01000026.1"/>
</dbReference>
<keyword evidence="3" id="KW-1185">Reference proteome</keyword>
<evidence type="ECO:0000313" key="2">
    <source>
        <dbReference type="EMBL" id="KEQ30843.1"/>
    </source>
</evidence>
<dbReference type="Proteomes" id="UP000028007">
    <property type="component" value="Unassembled WGS sequence"/>
</dbReference>
<feature type="region of interest" description="Disordered" evidence="1">
    <location>
        <begin position="220"/>
        <end position="242"/>
    </location>
</feature>
<dbReference type="eggNOG" id="COG4803">
    <property type="taxonomic scope" value="Bacteria"/>
</dbReference>
<organism evidence="2 3">
    <name type="scientific">Pedobacter antarcticus 4BY</name>
    <dbReference type="NCBI Taxonomy" id="1358423"/>
    <lineage>
        <taxon>Bacteria</taxon>
        <taxon>Pseudomonadati</taxon>
        <taxon>Bacteroidota</taxon>
        <taxon>Sphingobacteriia</taxon>
        <taxon>Sphingobacteriales</taxon>
        <taxon>Sphingobacteriaceae</taxon>
        <taxon>Pedobacter</taxon>
    </lineage>
</organism>
<comment type="caution">
    <text evidence="2">The sequence shown here is derived from an EMBL/GenBank/DDBJ whole genome shotgun (WGS) entry which is preliminary data.</text>
</comment>
<proteinExistence type="predicted"/>
<evidence type="ECO:0000313" key="3">
    <source>
        <dbReference type="Proteomes" id="UP000028007"/>
    </source>
</evidence>
<accession>A0A081PJH0</accession>
<dbReference type="EMBL" id="JNFF01000026">
    <property type="protein sequence ID" value="KEQ30843.1"/>
    <property type="molecule type" value="Genomic_DNA"/>
</dbReference>
<dbReference type="AlphaFoldDB" id="A0A081PJH0"/>
<protein>
    <recommendedName>
        <fullName evidence="4">DUF1269 domain-containing protein</fullName>
    </recommendedName>
</protein>